<proteinExistence type="predicted"/>
<dbReference type="GO" id="GO:0019432">
    <property type="term" value="P:triglyceride biosynthetic process"/>
    <property type="evidence" value="ECO:0007669"/>
    <property type="project" value="TreeGrafter"/>
</dbReference>
<dbReference type="OrthoDB" id="619536at2759"/>
<dbReference type="InterPro" id="IPR009721">
    <property type="entry name" value="O-acyltransferase_WSD1_C"/>
</dbReference>
<name>A0A5N4AHC8_PHOPY</name>
<dbReference type="GO" id="GO:0008374">
    <property type="term" value="F:O-acyltransferase activity"/>
    <property type="evidence" value="ECO:0007669"/>
    <property type="project" value="InterPro"/>
</dbReference>
<dbReference type="PANTHER" id="PTHR31650">
    <property type="entry name" value="O-ACYLTRANSFERASE (WSD1-LIKE) FAMILY PROTEIN"/>
    <property type="match status" value="1"/>
</dbReference>
<keyword evidence="1" id="KW-1133">Transmembrane helix</keyword>
<dbReference type="PANTHER" id="PTHR31650:SF1">
    <property type="entry name" value="WAX ESTER SYNTHASE_DIACYLGLYCEROL ACYLTRANSFERASE 4-RELATED"/>
    <property type="match status" value="1"/>
</dbReference>
<protein>
    <recommendedName>
        <fullName evidence="2">O-acyltransferase WSD1 C-terminal domain-containing protein</fullName>
    </recommendedName>
</protein>
<accession>A0A5N4AHC8</accession>
<dbReference type="GO" id="GO:0005886">
    <property type="term" value="C:plasma membrane"/>
    <property type="evidence" value="ECO:0007669"/>
    <property type="project" value="TreeGrafter"/>
</dbReference>
<gene>
    <name evidence="3" type="ORF">PPYR_10760</name>
</gene>
<feature type="domain" description="O-acyltransferase WSD1 C-terminal" evidence="2">
    <location>
        <begin position="392"/>
        <end position="514"/>
    </location>
</feature>
<dbReference type="Pfam" id="PF06974">
    <property type="entry name" value="WS_DGAT_C"/>
    <property type="match status" value="1"/>
</dbReference>
<keyword evidence="1" id="KW-0812">Transmembrane</keyword>
<dbReference type="Proteomes" id="UP000327044">
    <property type="component" value="Unassembled WGS sequence"/>
</dbReference>
<keyword evidence="4" id="KW-1185">Reference proteome</keyword>
<sequence length="542" mass="60196">MVTVCSFGVHAIILILGIVVFKNVKKFKETNISSKNISTVVAAIGILTITASLPVLLALLIIGAICRVAVYFILKIKHGRQYIGLVSGADAVHTIDSPTNSKTCVLGIFEHDYSKSARSVVDAVRDHFDCTLRHMEKFQATYHNFMGYTYMVRTTVDAGECIREIEPQEEIDDEDLVKLLSDTYNSDFPRGNTIFWDIWISARPIRLREISGTQKNYHLSMFRIHHCVADGVAVFKLVVGVLSRPVEGISKLGYPKKPPENNFMSVAKKCVESLKVALFAPSSILVNLLVRGTDQNFLHDGRLNGESHLIFRVEQDDVYFQKVKAIKRRLPGASFPDIILTALSASLSDFYYEKSSNPPKHITVAIPVVPGAAQLQHLKPGSLTASKIKFSNNYALVLLNMPLCVKTSIVSRLNLIKEEVKAINNSVDYQVNYVFMRALSMLPRALIRLVLGTLNCTAAVSIMPGSCKVTCGRDAPIYTDIGFWIPHLKNMGVGFSVFTYDDRLFMGLSVDKSLPISVDEGKVIINNAFSYIDLLEKEIGIQ</sequence>
<dbReference type="EMBL" id="VVIM01000007">
    <property type="protein sequence ID" value="KAB0796699.1"/>
    <property type="molecule type" value="Genomic_DNA"/>
</dbReference>
<dbReference type="AlphaFoldDB" id="A0A5N4AHC8"/>
<organism evidence="3 4">
    <name type="scientific">Photinus pyralis</name>
    <name type="common">Common eastern firefly</name>
    <name type="synonym">Lampyris pyralis</name>
    <dbReference type="NCBI Taxonomy" id="7054"/>
    <lineage>
        <taxon>Eukaryota</taxon>
        <taxon>Metazoa</taxon>
        <taxon>Ecdysozoa</taxon>
        <taxon>Arthropoda</taxon>
        <taxon>Hexapoda</taxon>
        <taxon>Insecta</taxon>
        <taxon>Pterygota</taxon>
        <taxon>Neoptera</taxon>
        <taxon>Endopterygota</taxon>
        <taxon>Coleoptera</taxon>
        <taxon>Polyphaga</taxon>
        <taxon>Elateriformia</taxon>
        <taxon>Elateroidea</taxon>
        <taxon>Lampyridae</taxon>
        <taxon>Lampyrinae</taxon>
        <taxon>Photinus</taxon>
    </lineage>
</organism>
<evidence type="ECO:0000313" key="3">
    <source>
        <dbReference type="EMBL" id="KAB0796699.1"/>
    </source>
</evidence>
<evidence type="ECO:0000259" key="2">
    <source>
        <dbReference type="Pfam" id="PF06974"/>
    </source>
</evidence>
<evidence type="ECO:0000313" key="4">
    <source>
        <dbReference type="Proteomes" id="UP000327044"/>
    </source>
</evidence>
<dbReference type="InterPro" id="IPR045034">
    <property type="entry name" value="O-acyltransferase_WSD1-like"/>
</dbReference>
<reference evidence="3 4" key="1">
    <citation type="journal article" date="2018" name="Elife">
        <title>Firefly genomes illuminate parallel origins of bioluminescence in beetles.</title>
        <authorList>
            <person name="Fallon T.R."/>
            <person name="Lower S.E."/>
            <person name="Chang C.H."/>
            <person name="Bessho-Uehara M."/>
            <person name="Martin G.J."/>
            <person name="Bewick A.J."/>
            <person name="Behringer M."/>
            <person name="Debat H.J."/>
            <person name="Wong I."/>
            <person name="Day J.C."/>
            <person name="Suvorov A."/>
            <person name="Silva C.J."/>
            <person name="Stanger-Hall K.F."/>
            <person name="Hall D.W."/>
            <person name="Schmitz R.J."/>
            <person name="Nelson D.R."/>
            <person name="Lewis S.M."/>
            <person name="Shigenobu S."/>
            <person name="Bybee S.M."/>
            <person name="Larracuente A.M."/>
            <person name="Oba Y."/>
            <person name="Weng J.K."/>
        </authorList>
    </citation>
    <scope>NUCLEOTIDE SEQUENCE [LARGE SCALE GENOMIC DNA]</scope>
    <source>
        <strain evidence="3">1611_PpyrPB1</strain>
        <tissue evidence="3">Whole body</tissue>
    </source>
</reference>
<evidence type="ECO:0000256" key="1">
    <source>
        <dbReference type="SAM" id="Phobius"/>
    </source>
</evidence>
<comment type="caution">
    <text evidence="3">The sequence shown here is derived from an EMBL/GenBank/DDBJ whole genome shotgun (WGS) entry which is preliminary data.</text>
</comment>
<feature type="transmembrane region" description="Helical" evidence="1">
    <location>
        <begin position="6"/>
        <end position="24"/>
    </location>
</feature>
<dbReference type="InParanoid" id="A0A5N4AHC8"/>
<keyword evidence="1" id="KW-0472">Membrane</keyword>